<reference evidence="1 2" key="1">
    <citation type="submission" date="2024-10" db="EMBL/GenBank/DDBJ databases">
        <authorList>
            <person name="Kim D."/>
        </authorList>
    </citation>
    <scope>NUCLEOTIDE SEQUENCE [LARGE SCALE GENOMIC DNA]</scope>
    <source>
        <strain evidence="1">BH-2024</strain>
    </source>
</reference>
<proteinExistence type="predicted"/>
<dbReference type="Proteomes" id="UP001620626">
    <property type="component" value="Unassembled WGS sequence"/>
</dbReference>
<gene>
    <name evidence="1" type="ORF">niasHT_001923</name>
</gene>
<name>A0ABD2LV50_9BILA</name>
<dbReference type="EMBL" id="JBICBT010000293">
    <property type="protein sequence ID" value="KAL3118149.1"/>
    <property type="molecule type" value="Genomic_DNA"/>
</dbReference>
<organism evidence="1 2">
    <name type="scientific">Heterodera trifolii</name>
    <dbReference type="NCBI Taxonomy" id="157864"/>
    <lineage>
        <taxon>Eukaryota</taxon>
        <taxon>Metazoa</taxon>
        <taxon>Ecdysozoa</taxon>
        <taxon>Nematoda</taxon>
        <taxon>Chromadorea</taxon>
        <taxon>Rhabditida</taxon>
        <taxon>Tylenchina</taxon>
        <taxon>Tylenchomorpha</taxon>
        <taxon>Tylenchoidea</taxon>
        <taxon>Heteroderidae</taxon>
        <taxon>Heteroderinae</taxon>
        <taxon>Heterodera</taxon>
    </lineage>
</organism>
<comment type="caution">
    <text evidence="1">The sequence shown here is derived from an EMBL/GenBank/DDBJ whole genome shotgun (WGS) entry which is preliminary data.</text>
</comment>
<keyword evidence="2" id="KW-1185">Reference proteome</keyword>
<accession>A0ABD2LV50</accession>
<dbReference type="AlphaFoldDB" id="A0ABD2LV50"/>
<protein>
    <submittedName>
        <fullName evidence="1">Uncharacterized protein</fullName>
    </submittedName>
</protein>
<sequence>MESDRIMEISEISAVVLDGGIAAHSLTHITTSPSSSHPPPSLDLGEVALCFEEKEPPGGRGAVMVVPISTTKDTTTTLKAFVPFPSKPGVSHAHSAHLPSFILPLCASLFTEIGTRRRGRRFPPPPQPRLHPPIQVECDENEGTKMEGYAMHI</sequence>
<evidence type="ECO:0000313" key="2">
    <source>
        <dbReference type="Proteomes" id="UP001620626"/>
    </source>
</evidence>
<evidence type="ECO:0000313" key="1">
    <source>
        <dbReference type="EMBL" id="KAL3118149.1"/>
    </source>
</evidence>